<sequence length="292" mass="34588">MESALTSPGGVVILGNEKNRFLFCYRLLSRWQNQLEYFLYHFCKTTAPQLLSECHWSCPEAAELSRLTEKITEYFCFHHKRNFSSRGISEQERESFCTKLQEIRQIRNFAVHRVTLNTNTIRRYAKIALDVLRLVQRLGGEGFRKSFNDPLNQLIETFWDIDNNTWPNMVFRDYPVTEIEKKCAENLSRREQKEINLRRGIEDQKLAAQKRSNNIARMAEDFEASKKAEDTRRCQDQQEKEKARSRKVERAEKARKQEEDSKMRKAERAEKVRKQEEDVRAKQAARAELKGE</sequence>
<keyword evidence="3" id="KW-1185">Reference proteome</keyword>
<proteinExistence type="predicted"/>
<dbReference type="EMBL" id="ML732359">
    <property type="protein sequence ID" value="KAB8069059.1"/>
    <property type="molecule type" value="Genomic_DNA"/>
</dbReference>
<evidence type="ECO:0000256" key="1">
    <source>
        <dbReference type="SAM" id="MobiDB-lite"/>
    </source>
</evidence>
<dbReference type="OrthoDB" id="4354339at2759"/>
<feature type="region of interest" description="Disordered" evidence="1">
    <location>
        <begin position="222"/>
        <end position="292"/>
    </location>
</feature>
<protein>
    <submittedName>
        <fullName evidence="2">Uncharacterized protein</fullName>
    </submittedName>
</protein>
<evidence type="ECO:0000313" key="2">
    <source>
        <dbReference type="EMBL" id="KAB8069059.1"/>
    </source>
</evidence>
<accession>A0A5N5WLA0</accession>
<gene>
    <name evidence="2" type="ORF">BDV29DRAFT_183508</name>
</gene>
<name>A0A5N5WLA0_9EURO</name>
<dbReference type="Proteomes" id="UP000326565">
    <property type="component" value="Unassembled WGS sequence"/>
</dbReference>
<reference evidence="2 3" key="1">
    <citation type="submission" date="2019-04" db="EMBL/GenBank/DDBJ databases">
        <title>Friends and foes A comparative genomics study of 23 Aspergillus species from section Flavi.</title>
        <authorList>
            <consortium name="DOE Joint Genome Institute"/>
            <person name="Kjaerbolling I."/>
            <person name="Vesth T."/>
            <person name="Frisvad J.C."/>
            <person name="Nybo J.L."/>
            <person name="Theobald S."/>
            <person name="Kildgaard S."/>
            <person name="Isbrandt T."/>
            <person name="Kuo A."/>
            <person name="Sato A."/>
            <person name="Lyhne E.K."/>
            <person name="Kogle M.E."/>
            <person name="Wiebenga A."/>
            <person name="Kun R.S."/>
            <person name="Lubbers R.J."/>
            <person name="Makela M.R."/>
            <person name="Barry K."/>
            <person name="Chovatia M."/>
            <person name="Clum A."/>
            <person name="Daum C."/>
            <person name="Haridas S."/>
            <person name="He G."/>
            <person name="LaButti K."/>
            <person name="Lipzen A."/>
            <person name="Mondo S."/>
            <person name="Riley R."/>
            <person name="Salamov A."/>
            <person name="Simmons B.A."/>
            <person name="Magnuson J.K."/>
            <person name="Henrissat B."/>
            <person name="Mortensen U.H."/>
            <person name="Larsen T.O."/>
            <person name="Devries R.P."/>
            <person name="Grigoriev I.V."/>
            <person name="Machida M."/>
            <person name="Baker S.E."/>
            <person name="Andersen M.R."/>
        </authorList>
    </citation>
    <scope>NUCLEOTIDE SEQUENCE [LARGE SCALE GENOMIC DNA]</scope>
    <source>
        <strain evidence="2 3">CBS 151.66</strain>
    </source>
</reference>
<evidence type="ECO:0000313" key="3">
    <source>
        <dbReference type="Proteomes" id="UP000326565"/>
    </source>
</evidence>
<dbReference type="AlphaFoldDB" id="A0A5N5WLA0"/>
<organism evidence="2 3">
    <name type="scientific">Aspergillus leporis</name>
    <dbReference type="NCBI Taxonomy" id="41062"/>
    <lineage>
        <taxon>Eukaryota</taxon>
        <taxon>Fungi</taxon>
        <taxon>Dikarya</taxon>
        <taxon>Ascomycota</taxon>
        <taxon>Pezizomycotina</taxon>
        <taxon>Eurotiomycetes</taxon>
        <taxon>Eurotiomycetidae</taxon>
        <taxon>Eurotiales</taxon>
        <taxon>Aspergillaceae</taxon>
        <taxon>Aspergillus</taxon>
        <taxon>Aspergillus subgen. Circumdati</taxon>
    </lineage>
</organism>